<evidence type="ECO:0000313" key="10">
    <source>
        <dbReference type="Proteomes" id="UP000011668"/>
    </source>
</evidence>
<dbReference type="FunFam" id="3.10.20.90:FF:000215">
    <property type="entry name" value="Ubiquitin carboxyl-terminal hydrolase 7, variant"/>
    <property type="match status" value="1"/>
</dbReference>
<dbReference type="InterPro" id="IPR024729">
    <property type="entry name" value="USP7_ICP0-binding_dom"/>
</dbReference>
<dbReference type="InterPro" id="IPR038765">
    <property type="entry name" value="Papain-like_cys_pep_sf"/>
</dbReference>
<keyword evidence="7" id="KW-0788">Thiol protease</keyword>
<dbReference type="Gene3D" id="3.10.20.90">
    <property type="entry name" value="Phosphatidylinositol 3-kinase Catalytic Subunit, Chain A, domain 1"/>
    <property type="match status" value="2"/>
</dbReference>
<keyword evidence="10" id="KW-1185">Reference proteome</keyword>
<keyword evidence="6 9" id="KW-0378">Hydrolase</keyword>
<keyword evidence="4" id="KW-0645">Protease</keyword>
<evidence type="ECO:0000256" key="7">
    <source>
        <dbReference type="ARBA" id="ARBA00022807"/>
    </source>
</evidence>
<dbReference type="Gene3D" id="3.90.70.10">
    <property type="entry name" value="Cysteine proteinases"/>
    <property type="match status" value="1"/>
</dbReference>
<dbReference type="GO" id="GO:0006508">
    <property type="term" value="P:proteolysis"/>
    <property type="evidence" value="ECO:0007669"/>
    <property type="project" value="UniProtKB-KW"/>
</dbReference>
<dbReference type="Pfam" id="PF14533">
    <property type="entry name" value="USP7_C2"/>
    <property type="match status" value="1"/>
</dbReference>
<dbReference type="GO" id="GO:0004843">
    <property type="term" value="F:cysteine-type deubiquitinase activity"/>
    <property type="evidence" value="ECO:0007669"/>
    <property type="project" value="UniProtKB-EC"/>
</dbReference>
<dbReference type="InterPro" id="IPR050164">
    <property type="entry name" value="Peptidase_C19"/>
</dbReference>
<evidence type="ECO:0000256" key="1">
    <source>
        <dbReference type="ARBA" id="ARBA00000707"/>
    </source>
</evidence>
<reference evidence="9 10" key="1">
    <citation type="journal article" date="2013" name="Nat. Commun.">
        <title>The evolution and pathogenic mechanisms of the rice sheath blight pathogen.</title>
        <authorList>
            <person name="Zheng A."/>
            <person name="Lin R."/>
            <person name="Xu L."/>
            <person name="Qin P."/>
            <person name="Tang C."/>
            <person name="Ai P."/>
            <person name="Zhang D."/>
            <person name="Liu Y."/>
            <person name="Sun Z."/>
            <person name="Feng H."/>
            <person name="Wang Y."/>
            <person name="Chen Y."/>
            <person name="Liang X."/>
            <person name="Fu R."/>
            <person name="Li Q."/>
            <person name="Zhang J."/>
            <person name="Yu X."/>
            <person name="Xie Z."/>
            <person name="Ding L."/>
            <person name="Guan P."/>
            <person name="Tang J."/>
            <person name="Liang Y."/>
            <person name="Wang S."/>
            <person name="Deng Q."/>
            <person name="Li S."/>
            <person name="Zhu J."/>
            <person name="Wang L."/>
            <person name="Liu H."/>
            <person name="Li P."/>
        </authorList>
    </citation>
    <scope>NUCLEOTIDE SEQUENCE [LARGE SCALE GENOMIC DNA]</scope>
    <source>
        <strain evidence="10">AG-1 IA</strain>
    </source>
</reference>
<dbReference type="OMA" id="GRMKSYI"/>
<proteinExistence type="inferred from homology"/>
<comment type="caution">
    <text evidence="9">The sequence shown here is derived from an EMBL/GenBank/DDBJ whole genome shotgun (WGS) entry which is preliminary data.</text>
</comment>
<keyword evidence="5" id="KW-0833">Ubl conjugation pathway</keyword>
<dbReference type="InterPro" id="IPR018200">
    <property type="entry name" value="USP_CS"/>
</dbReference>
<evidence type="ECO:0000256" key="4">
    <source>
        <dbReference type="ARBA" id="ARBA00022670"/>
    </source>
</evidence>
<dbReference type="STRING" id="983506.L8X3G1"/>
<comment type="catalytic activity">
    <reaction evidence="1">
        <text>Thiol-dependent hydrolysis of ester, thioester, amide, peptide and isopeptide bonds formed by the C-terminal Gly of ubiquitin (a 76-residue protein attached to proteins as an intracellular targeting signal).</text>
        <dbReference type="EC" id="3.4.19.12"/>
    </reaction>
</comment>
<evidence type="ECO:0000256" key="2">
    <source>
        <dbReference type="ARBA" id="ARBA00009085"/>
    </source>
</evidence>
<dbReference type="InterPro" id="IPR028889">
    <property type="entry name" value="USP"/>
</dbReference>
<feature type="domain" description="USP" evidence="8">
    <location>
        <begin position="1"/>
        <end position="222"/>
    </location>
</feature>
<dbReference type="PROSITE" id="PS00973">
    <property type="entry name" value="USP_2"/>
    <property type="match status" value="1"/>
</dbReference>
<dbReference type="SUPFAM" id="SSF54001">
    <property type="entry name" value="Cysteine proteinases"/>
    <property type="match status" value="1"/>
</dbReference>
<evidence type="ECO:0000259" key="8">
    <source>
        <dbReference type="PROSITE" id="PS50235"/>
    </source>
</evidence>
<dbReference type="InterPro" id="IPR001394">
    <property type="entry name" value="Peptidase_C19_UCH"/>
</dbReference>
<organism evidence="9 10">
    <name type="scientific">Thanatephorus cucumeris (strain AG1-IA)</name>
    <name type="common">Rice sheath blight fungus</name>
    <name type="synonym">Rhizoctonia solani</name>
    <dbReference type="NCBI Taxonomy" id="983506"/>
    <lineage>
        <taxon>Eukaryota</taxon>
        <taxon>Fungi</taxon>
        <taxon>Dikarya</taxon>
        <taxon>Basidiomycota</taxon>
        <taxon>Agaricomycotina</taxon>
        <taxon>Agaricomycetes</taxon>
        <taxon>Cantharellales</taxon>
        <taxon>Ceratobasidiaceae</taxon>
        <taxon>Rhizoctonia</taxon>
        <taxon>Rhizoctonia solani AG-1</taxon>
    </lineage>
</organism>
<name>L8X3G1_THACA</name>
<protein>
    <recommendedName>
        <fullName evidence="3">ubiquitinyl hydrolase 1</fullName>
        <ecNumber evidence="3">3.4.19.12</ecNumber>
    </recommendedName>
</protein>
<dbReference type="PANTHER" id="PTHR24006:SF644">
    <property type="entry name" value="UBIQUITIN CARBOXYL-TERMINAL HYDROLASE 7"/>
    <property type="match status" value="1"/>
</dbReference>
<dbReference type="GO" id="GO:0016579">
    <property type="term" value="P:protein deubiquitination"/>
    <property type="evidence" value="ECO:0007669"/>
    <property type="project" value="InterPro"/>
</dbReference>
<dbReference type="EC" id="3.4.19.12" evidence="3"/>
<evidence type="ECO:0000256" key="3">
    <source>
        <dbReference type="ARBA" id="ARBA00012759"/>
    </source>
</evidence>
<dbReference type="GO" id="GO:0031647">
    <property type="term" value="P:regulation of protein stability"/>
    <property type="evidence" value="ECO:0007669"/>
    <property type="project" value="TreeGrafter"/>
</dbReference>
<accession>L8X3G1</accession>
<dbReference type="PANTHER" id="PTHR24006">
    <property type="entry name" value="UBIQUITIN CARBOXYL-TERMINAL HYDROLASE"/>
    <property type="match status" value="1"/>
</dbReference>
<dbReference type="GO" id="GO:0005634">
    <property type="term" value="C:nucleus"/>
    <property type="evidence" value="ECO:0007669"/>
    <property type="project" value="TreeGrafter"/>
</dbReference>
<evidence type="ECO:0000313" key="9">
    <source>
        <dbReference type="EMBL" id="ELU44811.1"/>
    </source>
</evidence>
<dbReference type="Pfam" id="PF00443">
    <property type="entry name" value="UCH"/>
    <property type="match status" value="1"/>
</dbReference>
<dbReference type="EMBL" id="AFRT01000271">
    <property type="protein sequence ID" value="ELU44811.1"/>
    <property type="molecule type" value="Genomic_DNA"/>
</dbReference>
<dbReference type="InterPro" id="IPR029346">
    <property type="entry name" value="USP_C"/>
</dbReference>
<dbReference type="GO" id="GO:0005829">
    <property type="term" value="C:cytosol"/>
    <property type="evidence" value="ECO:0007669"/>
    <property type="project" value="TreeGrafter"/>
</dbReference>
<dbReference type="HOGENOM" id="CLU_003532_0_1_1"/>
<dbReference type="Pfam" id="PF12436">
    <property type="entry name" value="USP7_ICP0_bdg"/>
    <property type="match status" value="1"/>
</dbReference>
<dbReference type="AlphaFoldDB" id="L8X3G1"/>
<sequence>MKSYIKCVNVDFESSRVEDFYGTYTPYKMRRVSLILSKDIQLNVKGMANLYESFKDYVAVETLEGDNKYQAEGLGLQDAKKGVIFQEFPPILHLQLKRFEYDIQRDAMVKINDRHEFPFEIDLAEFLDDTADKTQPWVYKLHGVLVHSGDLHGGHYFALIKPDRETRWLKYDDDRVTPVTDREVLEENYGGELSNGLVNNQRNPVRQLKRFTNAYMLVYIRESAIDEVLAPFTEKDTPLHLKQRLEEERQASEAKKKEREEQHLYLTARIITDKTFSNHQGFDLATFDDKNAPPSDFHSLRILKTDSYAMFKSIVAKSLHYNEAHIRLWVLVNRQNKTIRPDTHIPEDEATLRESVESIRNTMAARQTDLRLYLDVIADANGQLLPDANSPNSIMIFLKYFDVSKQTLSGIGKVYVQKNSKVGDLIPIINERMRWQPSTPIRLYEVCEIKPGMIEIMKPKLTFAQNEIQDGDIVCFQAELSEKETSDLEAQGLLSTPIQFYDLLQNRVLIKFKPRFEDAGQEEFDLVLSKKMNYDTLATKVGEHLRHEPIKLRFTTSSNTGQPRQVLKRALNQTIAEILQPSYGTAPIPILFYEMLEVSIVELETKRNLKVIWTGSHNREETTVSFLLPKTSMVHELCEQLAKHEQIKLTPGESGKIRVFEVTKDGKHQHEFNANEMLGNLPETDIYAEEITAEELSAGDNDKVISVFHFTKELARWHGVPFSCMLIMPLQNEKFVDTKKRLQKRMGITDKEIAKYKFSLIQSTLFRQPNPIEEGDIIFDHKFLPEDVLGLDHIDKTGKAGRSGPGEKAIVIKG</sequence>
<evidence type="ECO:0000256" key="6">
    <source>
        <dbReference type="ARBA" id="ARBA00022801"/>
    </source>
</evidence>
<comment type="similarity">
    <text evidence="2">Belongs to the peptidase C19 family.</text>
</comment>
<dbReference type="PROSITE" id="PS50235">
    <property type="entry name" value="USP_3"/>
    <property type="match status" value="1"/>
</dbReference>
<dbReference type="Proteomes" id="UP000011668">
    <property type="component" value="Unassembled WGS sequence"/>
</dbReference>
<gene>
    <name evidence="9" type="ORF">AG1IA_01159</name>
</gene>
<evidence type="ECO:0000256" key="5">
    <source>
        <dbReference type="ARBA" id="ARBA00022786"/>
    </source>
</evidence>
<dbReference type="OrthoDB" id="289038at2759"/>